<dbReference type="OrthoDB" id="8320086at2"/>
<dbReference type="RefSeq" id="WP_065279098.1">
    <property type="nucleotide sequence ID" value="NZ_CP016286.1"/>
</dbReference>
<dbReference type="Proteomes" id="UP000092691">
    <property type="component" value="Chromosome"/>
</dbReference>
<evidence type="ECO:0008006" key="3">
    <source>
        <dbReference type="Google" id="ProtNLM"/>
    </source>
</evidence>
<evidence type="ECO:0000313" key="1">
    <source>
        <dbReference type="EMBL" id="ANP84449.1"/>
    </source>
</evidence>
<proteinExistence type="predicted"/>
<dbReference type="AlphaFoldDB" id="A0A1B1C400"/>
<dbReference type="EMBL" id="CP016286">
    <property type="protein sequence ID" value="ANP84449.1"/>
    <property type="molecule type" value="Genomic_DNA"/>
</dbReference>
<reference evidence="1 2" key="1">
    <citation type="submission" date="2016-06" db="EMBL/GenBank/DDBJ databases">
        <title>Microsymbionts genomes from the relict species Vavilovia formosa.</title>
        <authorList>
            <person name="Chirak E."/>
            <person name="Kimeklis A."/>
            <person name="Andronov E."/>
        </authorList>
    </citation>
    <scope>NUCLEOTIDE SEQUENCE [LARGE SCALE GENOMIC DNA]</scope>
    <source>
        <strain evidence="1 2">Vaf10</strain>
    </source>
</reference>
<accession>A0A1B1C400</accession>
<sequence length="489" mass="56181">MAMLQGVKVDSDHTMSAFDHGVYEYLQSWSYEHDKSMEQRAYRMCLSTLRRFLGPHAKTADIVASLEKLGEIKLSYTLASGPRFIGVKIVTSWLEVKGEDTVVGWQWPEPIRELMRDLGVGRYAHIELVPLTTDGMSSRYSAPLYKWLALEAAQRKWKPGQANTFELLIEPGRLVSEIDFPEDEETGKYNIGKLTKFATSTFVEDTKNVRKFSVAVKPEYEAVRGRKISAYKFTITVNPPSMHNVRVRYGKTEFRRGGQDEPKYQVRSDTWLKATKAFGVEGSPMHHLVHWKIFDLWLVALQEALDNKALTPGFETRQYRGESLLMAIEAEGADFACWGFLSEEVVEPDLLEHLEMLPRHERSYIEINADNGRRDRVGWKTDRRRKVSKKLHDAIYVPEAVAEEPVTFETCTKANVYFSLSVDELESRIFEKLRALRWKGSRTFTLVSHYADENGHDGTWSTDIHPTYEEWCALLNKLSAVKKGTEIYS</sequence>
<evidence type="ECO:0000313" key="2">
    <source>
        <dbReference type="Proteomes" id="UP000092691"/>
    </source>
</evidence>
<gene>
    <name evidence="1" type="ORF">BA011_00970</name>
</gene>
<protein>
    <recommendedName>
        <fullName evidence="3">RepB family plasmid replication initiator protein</fullName>
    </recommendedName>
</protein>
<organism evidence="1 2">
    <name type="scientific">Rhizobium leguminosarum</name>
    <dbReference type="NCBI Taxonomy" id="384"/>
    <lineage>
        <taxon>Bacteria</taxon>
        <taxon>Pseudomonadati</taxon>
        <taxon>Pseudomonadota</taxon>
        <taxon>Alphaproteobacteria</taxon>
        <taxon>Hyphomicrobiales</taxon>
        <taxon>Rhizobiaceae</taxon>
        <taxon>Rhizobium/Agrobacterium group</taxon>
        <taxon>Rhizobium</taxon>
    </lineage>
</organism>
<name>A0A1B1C400_RHILE</name>